<evidence type="ECO:0008006" key="3">
    <source>
        <dbReference type="Google" id="ProtNLM"/>
    </source>
</evidence>
<reference evidence="1 2" key="1">
    <citation type="submission" date="2024-10" db="EMBL/GenBank/DDBJ databases">
        <title>The Natural Products Discovery Center: Release of the First 8490 Sequenced Strains for Exploring Actinobacteria Biosynthetic Diversity.</title>
        <authorList>
            <person name="Kalkreuter E."/>
            <person name="Kautsar S.A."/>
            <person name="Yang D."/>
            <person name="Bader C.D."/>
            <person name="Teijaro C.N."/>
            <person name="Fluegel L."/>
            <person name="Davis C.M."/>
            <person name="Simpson J.R."/>
            <person name="Lauterbach L."/>
            <person name="Steele A.D."/>
            <person name="Gui C."/>
            <person name="Meng S."/>
            <person name="Li G."/>
            <person name="Viehrig K."/>
            <person name="Ye F."/>
            <person name="Su P."/>
            <person name="Kiefer A.F."/>
            <person name="Nichols A."/>
            <person name="Cepeda A.J."/>
            <person name="Yan W."/>
            <person name="Fan B."/>
            <person name="Jiang Y."/>
            <person name="Adhikari A."/>
            <person name="Zheng C.-J."/>
            <person name="Schuster L."/>
            <person name="Cowan T.M."/>
            <person name="Smanski M.J."/>
            <person name="Chevrette M.G."/>
            <person name="De Carvalho L.P.S."/>
            <person name="Shen B."/>
        </authorList>
    </citation>
    <scope>NUCLEOTIDE SEQUENCE [LARGE SCALE GENOMIC DNA]</scope>
    <source>
        <strain evidence="1 2">NPDC050545</strain>
    </source>
</reference>
<organism evidence="1 2">
    <name type="scientific">Nonomuraea typhae</name>
    <dbReference type="NCBI Taxonomy" id="2603600"/>
    <lineage>
        <taxon>Bacteria</taxon>
        <taxon>Bacillati</taxon>
        <taxon>Actinomycetota</taxon>
        <taxon>Actinomycetes</taxon>
        <taxon>Streptosporangiales</taxon>
        <taxon>Streptosporangiaceae</taxon>
        <taxon>Nonomuraea</taxon>
    </lineage>
</organism>
<sequence length="104" mass="12478">MTISWRRYKKSGEMFARFNIEHRLGASELIDIVGKYVDERFNDDPEPSKREIEKFIRAELIDRGTSYWTWKEGNDTAQESCEQARELLMEFWLHLADDFENVQL</sequence>
<evidence type="ECO:0000313" key="2">
    <source>
        <dbReference type="Proteomes" id="UP001612741"/>
    </source>
</evidence>
<dbReference type="RefSeq" id="WP_397077801.1">
    <property type="nucleotide sequence ID" value="NZ_JBITGY010000001.1"/>
</dbReference>
<dbReference type="Proteomes" id="UP001612741">
    <property type="component" value="Unassembled WGS sequence"/>
</dbReference>
<comment type="caution">
    <text evidence="1">The sequence shown here is derived from an EMBL/GenBank/DDBJ whole genome shotgun (WGS) entry which is preliminary data.</text>
</comment>
<name>A0ABW7YJA4_9ACTN</name>
<evidence type="ECO:0000313" key="1">
    <source>
        <dbReference type="EMBL" id="MFI6495969.1"/>
    </source>
</evidence>
<proteinExistence type="predicted"/>
<gene>
    <name evidence="1" type="ORF">ACIBG2_01210</name>
</gene>
<accession>A0ABW7YJA4</accession>
<dbReference type="EMBL" id="JBITGY010000001">
    <property type="protein sequence ID" value="MFI6495969.1"/>
    <property type="molecule type" value="Genomic_DNA"/>
</dbReference>
<protein>
    <recommendedName>
        <fullName evidence="3">CdiI immunity protein domain-containing protein</fullName>
    </recommendedName>
</protein>
<keyword evidence="2" id="KW-1185">Reference proteome</keyword>